<gene>
    <name evidence="1" type="ORF">MILVUS5_LOCUS18801</name>
</gene>
<dbReference type="EMBL" id="CASHSV030000110">
    <property type="protein sequence ID" value="CAJ2651117.1"/>
    <property type="molecule type" value="Genomic_DNA"/>
</dbReference>
<keyword evidence="2" id="KW-1185">Reference proteome</keyword>
<reference evidence="1" key="1">
    <citation type="submission" date="2023-10" db="EMBL/GenBank/DDBJ databases">
        <authorList>
            <person name="Rodriguez Cubillos JULIANA M."/>
            <person name="De Vega J."/>
        </authorList>
    </citation>
    <scope>NUCLEOTIDE SEQUENCE</scope>
</reference>
<organism evidence="1 2">
    <name type="scientific">Trifolium pratense</name>
    <name type="common">Red clover</name>
    <dbReference type="NCBI Taxonomy" id="57577"/>
    <lineage>
        <taxon>Eukaryota</taxon>
        <taxon>Viridiplantae</taxon>
        <taxon>Streptophyta</taxon>
        <taxon>Embryophyta</taxon>
        <taxon>Tracheophyta</taxon>
        <taxon>Spermatophyta</taxon>
        <taxon>Magnoliopsida</taxon>
        <taxon>eudicotyledons</taxon>
        <taxon>Gunneridae</taxon>
        <taxon>Pentapetalae</taxon>
        <taxon>rosids</taxon>
        <taxon>fabids</taxon>
        <taxon>Fabales</taxon>
        <taxon>Fabaceae</taxon>
        <taxon>Papilionoideae</taxon>
        <taxon>50 kb inversion clade</taxon>
        <taxon>NPAAA clade</taxon>
        <taxon>Hologalegina</taxon>
        <taxon>IRL clade</taxon>
        <taxon>Trifolieae</taxon>
        <taxon>Trifolium</taxon>
    </lineage>
</organism>
<sequence length="202" mass="23188">MVLDNVTDEVIHGEIETNNLVLQMIEKEAITQPNTAEVAAIITSEKQQMITQHEDAEFQQDNSMVEVSAWDDEDDVTVAETQLILQEPILKPVLMEDIAHIQQAWATRDGHATLEEDGQHISLWYDNWLGVTLVEALDIPIHMRHSLNAKVSDVIDHGNWDIPQFIMDYAPWLKEEILDINLPLVPTEDVYVWKHSKDGRYK</sequence>
<accession>A0ACB0K3E4</accession>
<evidence type="ECO:0000313" key="2">
    <source>
        <dbReference type="Proteomes" id="UP001177021"/>
    </source>
</evidence>
<proteinExistence type="predicted"/>
<comment type="caution">
    <text evidence="1">The sequence shown here is derived from an EMBL/GenBank/DDBJ whole genome shotgun (WGS) entry which is preliminary data.</text>
</comment>
<protein>
    <submittedName>
        <fullName evidence="1">Uncharacterized protein</fullName>
    </submittedName>
</protein>
<dbReference type="Proteomes" id="UP001177021">
    <property type="component" value="Unassembled WGS sequence"/>
</dbReference>
<name>A0ACB0K3E4_TRIPR</name>
<evidence type="ECO:0000313" key="1">
    <source>
        <dbReference type="EMBL" id="CAJ2651117.1"/>
    </source>
</evidence>